<comment type="caution">
    <text evidence="1">The sequence shown here is derived from an EMBL/GenBank/DDBJ whole genome shotgun (WGS) entry which is preliminary data.</text>
</comment>
<dbReference type="AlphaFoldDB" id="A0A9P5TW33"/>
<organism evidence="1 2">
    <name type="scientific">Gymnopilus junonius</name>
    <name type="common">Spectacular rustgill mushroom</name>
    <name type="synonym">Gymnopilus spectabilis subsp. junonius</name>
    <dbReference type="NCBI Taxonomy" id="109634"/>
    <lineage>
        <taxon>Eukaryota</taxon>
        <taxon>Fungi</taxon>
        <taxon>Dikarya</taxon>
        <taxon>Basidiomycota</taxon>
        <taxon>Agaricomycotina</taxon>
        <taxon>Agaricomycetes</taxon>
        <taxon>Agaricomycetidae</taxon>
        <taxon>Agaricales</taxon>
        <taxon>Agaricineae</taxon>
        <taxon>Hymenogastraceae</taxon>
        <taxon>Gymnopilus</taxon>
    </lineage>
</organism>
<dbReference type="Proteomes" id="UP000724874">
    <property type="component" value="Unassembled WGS sequence"/>
</dbReference>
<name>A0A9P5TW33_GYMJU</name>
<dbReference type="EMBL" id="JADNYJ010000001">
    <property type="protein sequence ID" value="KAF8914282.1"/>
    <property type="molecule type" value="Genomic_DNA"/>
</dbReference>
<proteinExistence type="predicted"/>
<sequence length="245" mass="26904">MLDTSQRCNPCTSNDDDTLCQLPLLPVTPHSRPEEHGGLIPAPCHHESTLAMALVEDPQGLRTSNHCHPVLSPEPSQDARARRLRLTSQLSSSHLLRIQQPSSSSSVNPSLGRYGMLETMQELGILGIQDMRVGRSTSHVNSSITSPSILFLDEPTSGLDAYNVYNIIDGVPKDDGDYAGMLNDPDDVSLNNGRAHFVPAATYMAYLEHARKEVFVQDSVFIQHYNGFIALLFSPISLVSDVRKL</sequence>
<gene>
    <name evidence="1" type="ORF">CPB84DRAFT_1742072</name>
</gene>
<evidence type="ECO:0000313" key="2">
    <source>
        <dbReference type="Proteomes" id="UP000724874"/>
    </source>
</evidence>
<keyword evidence="2" id="KW-1185">Reference proteome</keyword>
<accession>A0A9P5TW33</accession>
<reference evidence="1" key="1">
    <citation type="submission" date="2020-11" db="EMBL/GenBank/DDBJ databases">
        <authorList>
            <consortium name="DOE Joint Genome Institute"/>
            <person name="Ahrendt S."/>
            <person name="Riley R."/>
            <person name="Andreopoulos W."/>
            <person name="LaButti K."/>
            <person name="Pangilinan J."/>
            <person name="Ruiz-duenas F.J."/>
            <person name="Barrasa J.M."/>
            <person name="Sanchez-Garcia M."/>
            <person name="Camarero S."/>
            <person name="Miyauchi S."/>
            <person name="Serrano A."/>
            <person name="Linde D."/>
            <person name="Babiker R."/>
            <person name="Drula E."/>
            <person name="Ayuso-Fernandez I."/>
            <person name="Pacheco R."/>
            <person name="Padilla G."/>
            <person name="Ferreira P."/>
            <person name="Barriuso J."/>
            <person name="Kellner H."/>
            <person name="Castanera R."/>
            <person name="Alfaro M."/>
            <person name="Ramirez L."/>
            <person name="Pisabarro A.G."/>
            <person name="Kuo A."/>
            <person name="Tritt A."/>
            <person name="Lipzen A."/>
            <person name="He G."/>
            <person name="Yan M."/>
            <person name="Ng V."/>
            <person name="Cullen D."/>
            <person name="Martin F."/>
            <person name="Rosso M.-N."/>
            <person name="Henrissat B."/>
            <person name="Hibbett D."/>
            <person name="Martinez A.T."/>
            <person name="Grigoriev I.V."/>
        </authorList>
    </citation>
    <scope>NUCLEOTIDE SEQUENCE</scope>
    <source>
        <strain evidence="1">AH 44721</strain>
    </source>
</reference>
<protein>
    <submittedName>
        <fullName evidence="1">Uncharacterized protein</fullName>
    </submittedName>
</protein>
<evidence type="ECO:0000313" key="1">
    <source>
        <dbReference type="EMBL" id="KAF8914282.1"/>
    </source>
</evidence>